<sequence length="158" mass="17188">MFNYSFTEKVLDPQLLPPPSSLLPHSSLLSLSLSLSLFLNHSVLLSSHLYFIFPPKFPISFLFLSPLFLLPSSSPSGWSGSGSVLVRPSFIRVRPSQHVEMICTASGPGASEPQFLFAADGRSVEQDSRFLVERPSKNVARLSVPAGLSANDGVVRVM</sequence>
<keyword evidence="2" id="KW-1185">Reference proteome</keyword>
<reference evidence="1" key="1">
    <citation type="submission" date="2018-11" db="EMBL/GenBank/DDBJ databases">
        <authorList>
            <consortium name="Pathogen Informatics"/>
        </authorList>
    </citation>
    <scope>NUCLEOTIDE SEQUENCE</scope>
</reference>
<comment type="caution">
    <text evidence="1">The sequence shown here is derived from an EMBL/GenBank/DDBJ whole genome shotgun (WGS) entry which is preliminary data.</text>
</comment>
<gene>
    <name evidence="1" type="ORF">PXEA_LOCUS781</name>
</gene>
<proteinExistence type="predicted"/>
<organism evidence="1 2">
    <name type="scientific">Protopolystoma xenopodis</name>
    <dbReference type="NCBI Taxonomy" id="117903"/>
    <lineage>
        <taxon>Eukaryota</taxon>
        <taxon>Metazoa</taxon>
        <taxon>Spiralia</taxon>
        <taxon>Lophotrochozoa</taxon>
        <taxon>Platyhelminthes</taxon>
        <taxon>Monogenea</taxon>
        <taxon>Polyopisthocotylea</taxon>
        <taxon>Polystomatidea</taxon>
        <taxon>Polystomatidae</taxon>
        <taxon>Protopolystoma</taxon>
    </lineage>
</organism>
<evidence type="ECO:0000313" key="1">
    <source>
        <dbReference type="EMBL" id="VEL07341.1"/>
    </source>
</evidence>
<accession>A0A3S4ZUB1</accession>
<dbReference type="AlphaFoldDB" id="A0A3S4ZUB1"/>
<name>A0A3S4ZUB1_9PLAT</name>
<dbReference type="Proteomes" id="UP000784294">
    <property type="component" value="Unassembled WGS sequence"/>
</dbReference>
<dbReference type="EMBL" id="CAAALY010001528">
    <property type="protein sequence ID" value="VEL07341.1"/>
    <property type="molecule type" value="Genomic_DNA"/>
</dbReference>
<evidence type="ECO:0000313" key="2">
    <source>
        <dbReference type="Proteomes" id="UP000784294"/>
    </source>
</evidence>
<protein>
    <submittedName>
        <fullName evidence="1">Uncharacterized protein</fullName>
    </submittedName>
</protein>